<feature type="transmembrane region" description="Helical" evidence="1">
    <location>
        <begin position="49"/>
        <end position="69"/>
    </location>
</feature>
<protein>
    <submittedName>
        <fullName evidence="3">Membrane protein DedA, SNARE-associated domain</fullName>
    </submittedName>
</protein>
<dbReference type="EMBL" id="FRDI01000007">
    <property type="protein sequence ID" value="SHN66414.1"/>
    <property type="molecule type" value="Genomic_DNA"/>
</dbReference>
<keyword evidence="1" id="KW-0812">Transmembrane</keyword>
<dbReference type="OrthoDB" id="948134at2"/>
<dbReference type="InterPro" id="IPR051311">
    <property type="entry name" value="DedA_domain"/>
</dbReference>
<sequence length="200" mass="22409">MTNIEEVLKALNTYGYWVILGGTFLEGETIVIIAGFLSQQYPDIFKWYWVALAAFIGSGISDQLMFSLGKFKGPWLLQRFSWINKGAEKVLPIMIKHETLLAFGFRFVYGVRNVTPICLGTGGMRYLKFLLLNITGGIVWALSFVGIGYFFGEVISQFLEENKHAGIIAASALVGLFMLIWGVRKIMAHKKKKKAPKASQ</sequence>
<dbReference type="Pfam" id="PF09335">
    <property type="entry name" value="VTT_dom"/>
    <property type="match status" value="1"/>
</dbReference>
<dbReference type="PANTHER" id="PTHR42709">
    <property type="entry name" value="ALKALINE PHOSPHATASE LIKE PROTEIN"/>
    <property type="match status" value="1"/>
</dbReference>
<reference evidence="3 4" key="1">
    <citation type="submission" date="2016-12" db="EMBL/GenBank/DDBJ databases">
        <authorList>
            <person name="Song W.-J."/>
            <person name="Kurnit D.M."/>
        </authorList>
    </citation>
    <scope>NUCLEOTIDE SEQUENCE [LARGE SCALE GENOMIC DNA]</scope>
    <source>
        <strain evidence="3 4">DSM 11393</strain>
    </source>
</reference>
<keyword evidence="4" id="KW-1185">Reference proteome</keyword>
<feature type="transmembrane region" description="Helical" evidence="1">
    <location>
        <begin position="164"/>
        <end position="183"/>
    </location>
</feature>
<evidence type="ECO:0000313" key="3">
    <source>
        <dbReference type="EMBL" id="SHN66414.1"/>
    </source>
</evidence>
<dbReference type="STRING" id="1121455.SAMN02745728_01637"/>
<feature type="domain" description="VTT" evidence="2">
    <location>
        <begin position="27"/>
        <end position="149"/>
    </location>
</feature>
<dbReference type="Proteomes" id="UP000186469">
    <property type="component" value="Unassembled WGS sequence"/>
</dbReference>
<feature type="transmembrane region" description="Helical" evidence="1">
    <location>
        <begin position="89"/>
        <end position="109"/>
    </location>
</feature>
<accession>A0A1M7T6T9</accession>
<dbReference type="InterPro" id="IPR032816">
    <property type="entry name" value="VTT_dom"/>
</dbReference>
<feature type="transmembrane region" description="Helical" evidence="1">
    <location>
        <begin position="14"/>
        <end position="37"/>
    </location>
</feature>
<dbReference type="PANTHER" id="PTHR42709:SF2">
    <property type="entry name" value="INNER MEMBRANE PROTEIN YOHD"/>
    <property type="match status" value="1"/>
</dbReference>
<organism evidence="3 4">
    <name type="scientific">Desulfovibrio litoralis DSM 11393</name>
    <dbReference type="NCBI Taxonomy" id="1121455"/>
    <lineage>
        <taxon>Bacteria</taxon>
        <taxon>Pseudomonadati</taxon>
        <taxon>Thermodesulfobacteriota</taxon>
        <taxon>Desulfovibrionia</taxon>
        <taxon>Desulfovibrionales</taxon>
        <taxon>Desulfovibrionaceae</taxon>
        <taxon>Desulfovibrio</taxon>
    </lineage>
</organism>
<dbReference type="RefSeq" id="WP_072697326.1">
    <property type="nucleotide sequence ID" value="NZ_FRDI01000007.1"/>
</dbReference>
<gene>
    <name evidence="3" type="ORF">SAMN02745728_01637</name>
</gene>
<name>A0A1M7T6T9_9BACT</name>
<keyword evidence="1" id="KW-1133">Transmembrane helix</keyword>
<evidence type="ECO:0000259" key="2">
    <source>
        <dbReference type="Pfam" id="PF09335"/>
    </source>
</evidence>
<dbReference type="GO" id="GO:0005886">
    <property type="term" value="C:plasma membrane"/>
    <property type="evidence" value="ECO:0007669"/>
    <property type="project" value="TreeGrafter"/>
</dbReference>
<proteinExistence type="predicted"/>
<dbReference type="AlphaFoldDB" id="A0A1M7T6T9"/>
<keyword evidence="1" id="KW-0472">Membrane</keyword>
<evidence type="ECO:0000256" key="1">
    <source>
        <dbReference type="SAM" id="Phobius"/>
    </source>
</evidence>
<evidence type="ECO:0000313" key="4">
    <source>
        <dbReference type="Proteomes" id="UP000186469"/>
    </source>
</evidence>
<feature type="transmembrane region" description="Helical" evidence="1">
    <location>
        <begin position="130"/>
        <end position="152"/>
    </location>
</feature>